<evidence type="ECO:0000313" key="3">
    <source>
        <dbReference type="EMBL" id="GFG32850.1"/>
    </source>
</evidence>
<evidence type="ECO:0000313" key="4">
    <source>
        <dbReference type="Proteomes" id="UP000502823"/>
    </source>
</evidence>
<dbReference type="InterPro" id="IPR000195">
    <property type="entry name" value="Rab-GAP-TBC_dom"/>
</dbReference>
<accession>A0A6L2PMW6</accession>
<dbReference type="SMART" id="SM00164">
    <property type="entry name" value="TBC"/>
    <property type="match status" value="1"/>
</dbReference>
<dbReference type="Pfam" id="PF00566">
    <property type="entry name" value="RabGAP-TBC"/>
    <property type="match status" value="1"/>
</dbReference>
<name>A0A6L2PMW6_COPFO</name>
<dbReference type="OrthoDB" id="10264062at2759"/>
<dbReference type="SUPFAM" id="SSF47923">
    <property type="entry name" value="Ypt/Rab-GAP domain of gyp1p"/>
    <property type="match status" value="2"/>
</dbReference>
<reference evidence="4" key="1">
    <citation type="submission" date="2020-01" db="EMBL/GenBank/DDBJ databases">
        <title>Draft genome sequence of the Termite Coptotermes fromosanus.</title>
        <authorList>
            <person name="Itakura S."/>
            <person name="Yosikawa Y."/>
            <person name="Umezawa K."/>
        </authorList>
    </citation>
    <scope>NUCLEOTIDE SEQUENCE [LARGE SCALE GENOMIC DNA]</scope>
</reference>
<dbReference type="FunFam" id="1.10.472.80:FF:000020">
    <property type="entry name" value="TBC1 domain family, member 16"/>
    <property type="match status" value="1"/>
</dbReference>
<dbReference type="InterPro" id="IPR035969">
    <property type="entry name" value="Rab-GAP_TBC_sf"/>
</dbReference>
<dbReference type="FunCoup" id="A0A6L2PMW6">
    <property type="interactions" value="73"/>
</dbReference>
<feature type="domain" description="Rab-GAP TBC" evidence="2">
    <location>
        <begin position="463"/>
        <end position="672"/>
    </location>
</feature>
<comment type="caution">
    <text evidence="3">The sequence shown here is derived from an EMBL/GenBank/DDBJ whole genome shotgun (WGS) entry which is preliminary data.</text>
</comment>
<dbReference type="Gene3D" id="1.10.472.80">
    <property type="entry name" value="Ypt/Rab-GAP domain of gyp1p, domain 3"/>
    <property type="match status" value="1"/>
</dbReference>
<organism evidence="3 4">
    <name type="scientific">Coptotermes formosanus</name>
    <name type="common">Formosan subterranean termite</name>
    <dbReference type="NCBI Taxonomy" id="36987"/>
    <lineage>
        <taxon>Eukaryota</taxon>
        <taxon>Metazoa</taxon>
        <taxon>Ecdysozoa</taxon>
        <taxon>Arthropoda</taxon>
        <taxon>Hexapoda</taxon>
        <taxon>Insecta</taxon>
        <taxon>Pterygota</taxon>
        <taxon>Neoptera</taxon>
        <taxon>Polyneoptera</taxon>
        <taxon>Dictyoptera</taxon>
        <taxon>Blattodea</taxon>
        <taxon>Blattoidea</taxon>
        <taxon>Termitoidae</taxon>
        <taxon>Rhinotermitidae</taxon>
        <taxon>Coptotermes</taxon>
    </lineage>
</organism>
<dbReference type="FunFam" id="1.10.8.270:FF:000017">
    <property type="entry name" value="TBC1 domain family member 16"/>
    <property type="match status" value="1"/>
</dbReference>
<protein>
    <recommendedName>
        <fullName evidence="2">Rab-GAP TBC domain-containing protein</fullName>
    </recommendedName>
</protein>
<keyword evidence="4" id="KW-1185">Reference proteome</keyword>
<dbReference type="InParanoid" id="A0A6L2PMW6"/>
<dbReference type="PROSITE" id="PS50086">
    <property type="entry name" value="TBC_RABGAP"/>
    <property type="match status" value="1"/>
</dbReference>
<proteinExistence type="predicted"/>
<dbReference type="PANTHER" id="PTHR22957">
    <property type="entry name" value="TBC1 DOMAIN FAMILY MEMBER GTPASE-ACTIVATING PROTEIN"/>
    <property type="match status" value="1"/>
</dbReference>
<evidence type="ECO:0000259" key="2">
    <source>
        <dbReference type="PROSITE" id="PS50086"/>
    </source>
</evidence>
<dbReference type="EMBL" id="BLKM01000389">
    <property type="protein sequence ID" value="GFG32850.1"/>
    <property type="molecule type" value="Genomic_DNA"/>
</dbReference>
<dbReference type="GO" id="GO:0005096">
    <property type="term" value="F:GTPase activator activity"/>
    <property type="evidence" value="ECO:0007669"/>
    <property type="project" value="UniProtKB-KW"/>
</dbReference>
<evidence type="ECO:0000256" key="1">
    <source>
        <dbReference type="ARBA" id="ARBA00022468"/>
    </source>
</evidence>
<dbReference type="GO" id="GO:0005769">
    <property type="term" value="C:early endosome"/>
    <property type="evidence" value="ECO:0007669"/>
    <property type="project" value="TreeGrafter"/>
</dbReference>
<dbReference type="Gene3D" id="1.10.8.270">
    <property type="entry name" value="putative rabgap domain of human tbc1 domain family member 14 like domains"/>
    <property type="match status" value="1"/>
</dbReference>
<gene>
    <name evidence="3" type="ORF">Cfor_06348</name>
</gene>
<dbReference type="PANTHER" id="PTHR22957:SF547">
    <property type="entry name" value="TBC1 DOMAIN FAMILY MEMBER 16"/>
    <property type="match status" value="1"/>
</dbReference>
<dbReference type="Proteomes" id="UP000502823">
    <property type="component" value="Unassembled WGS sequence"/>
</dbReference>
<sequence>MPLPNIFRRASSYILGVQTGTPSPPPFVDGETIFCKNNVCVHPPTPLRQACDIVHHPGYLTITCQQQQQQNGNTQPTLQLNWIPNTTLRRNPWQIEKPCPRLTHPTRTEEQGAIPAAATPHRENICCEEMRLAPDYQRQSSADSSSSSCSNMTAQPSHEAKLYLTPEQISQSEQCTDTVTGSGKSRCHFSEQRSHITPECAPNCQCQSSCNGQQQKPRPRSLECKRRLSSQDVGFLEVPETDSDQSNSTVVSPVISVEENQDDETVTIHSTSQISRSPSLTSTCSLSLPPITAGLDGDEIPPWMSSPELLALQHNLTFPESATASPIVRRMHRCRQFSVDLSQMRSLRLFFNDSACTCGQLVVASRESQYKILHFHHGGLDRLATLLQEWNFLLHSPQPSAADQSLLPYRHFMVCRPEVSQDELHPEEGLIAPVGQEEWLTLLNEDGQLEDDLALRKGIFFGGLEPSMRHLVWPFLLHCCTFQSTYEEREQILEIRHQEYHEITRRRLEMEPEQRQNFWRNVQCIVEKDVVRTDRSNPYFAGEDNPNIDVMKKILLNYAVYNPGFGYTQGMSDLLAPVLAEIQNESDAFWCFVGLMQKAIFVCTPTDNDMDRNLSYLRELIRLMVPHFYSHLQRHADAMELLFCHRWILLCFKREFPEAEALRMWEACWANYLTDYFHLFLCLAIISIYSDDVIAQDLRTDEMLLHFSSLAMFMDGELILRKARGLLYQFRQMPRIPCTLGSLCQLCGPGMWDSTHAPVVECTGQHAEDEPCPHRGSQHH</sequence>
<keyword evidence="1" id="KW-0343">GTPase activation</keyword>
<dbReference type="AlphaFoldDB" id="A0A6L2PMW6"/>